<dbReference type="AlphaFoldDB" id="A0A8X6RV75"/>
<comment type="caution">
    <text evidence="1">The sequence shown here is derived from an EMBL/GenBank/DDBJ whole genome shotgun (WGS) entry which is preliminary data.</text>
</comment>
<dbReference type="Proteomes" id="UP000887159">
    <property type="component" value="Unassembled WGS sequence"/>
</dbReference>
<reference evidence="1" key="1">
    <citation type="submission" date="2020-08" db="EMBL/GenBank/DDBJ databases">
        <title>Multicomponent nature underlies the extraordinary mechanical properties of spider dragline silk.</title>
        <authorList>
            <person name="Kono N."/>
            <person name="Nakamura H."/>
            <person name="Mori M."/>
            <person name="Yoshida Y."/>
            <person name="Ohtoshi R."/>
            <person name="Malay A.D."/>
            <person name="Moran D.A.P."/>
            <person name="Tomita M."/>
            <person name="Numata K."/>
            <person name="Arakawa K."/>
        </authorList>
    </citation>
    <scope>NUCLEOTIDE SEQUENCE</scope>
</reference>
<accession>A0A8X6RV75</accession>
<dbReference type="EMBL" id="BMAU01021225">
    <property type="protein sequence ID" value="GFY01226.1"/>
    <property type="molecule type" value="Genomic_DNA"/>
</dbReference>
<protein>
    <submittedName>
        <fullName evidence="1">Uncharacterized protein</fullName>
    </submittedName>
</protein>
<name>A0A8X6RV75_TRICX</name>
<gene>
    <name evidence="1" type="primary">X975_05742</name>
    <name evidence="1" type="ORF">TNCV_5076931</name>
</gene>
<proteinExistence type="predicted"/>
<keyword evidence="2" id="KW-1185">Reference proteome</keyword>
<organism evidence="1 2">
    <name type="scientific">Trichonephila clavipes</name>
    <name type="common">Golden silk orbweaver</name>
    <name type="synonym">Nephila clavipes</name>
    <dbReference type="NCBI Taxonomy" id="2585209"/>
    <lineage>
        <taxon>Eukaryota</taxon>
        <taxon>Metazoa</taxon>
        <taxon>Ecdysozoa</taxon>
        <taxon>Arthropoda</taxon>
        <taxon>Chelicerata</taxon>
        <taxon>Arachnida</taxon>
        <taxon>Araneae</taxon>
        <taxon>Araneomorphae</taxon>
        <taxon>Entelegynae</taxon>
        <taxon>Araneoidea</taxon>
        <taxon>Nephilidae</taxon>
        <taxon>Trichonephila</taxon>
    </lineage>
</organism>
<evidence type="ECO:0000313" key="2">
    <source>
        <dbReference type="Proteomes" id="UP000887159"/>
    </source>
</evidence>
<evidence type="ECO:0000313" key="1">
    <source>
        <dbReference type="EMBL" id="GFY01226.1"/>
    </source>
</evidence>
<sequence length="138" mass="15670">MNTIVITAKIDSEFVAKDDLVPFRCSPVSSCVAPLQTGASMGRRQGQHTRNGSLDPKCPSTRRLRMVRKDTRAPSEGIACAWMVADKAVGCTREFLTMWRSSRRLVCRGRPEPRLRVNDISRIHWSQHLFTTQSEWPN</sequence>